<dbReference type="Pfam" id="PF04509">
    <property type="entry name" value="CheC"/>
    <property type="match status" value="2"/>
</dbReference>
<feature type="domain" description="CheC-like protein" evidence="8">
    <location>
        <begin position="139"/>
        <end position="175"/>
    </location>
</feature>
<dbReference type="OrthoDB" id="9773459at2"/>
<comment type="similarity">
    <text evidence="2">Belongs to the FliN/MopA/SpaO family.</text>
</comment>
<keyword evidence="6" id="KW-0472">Membrane</keyword>
<proteinExistence type="inferred from homology"/>
<evidence type="ECO:0000259" key="7">
    <source>
        <dbReference type="Pfam" id="PF01052"/>
    </source>
</evidence>
<keyword evidence="9" id="KW-0966">Cell projection</keyword>
<dbReference type="InterPro" id="IPR012826">
    <property type="entry name" value="FliN"/>
</dbReference>
<keyword evidence="10" id="KW-1185">Reference proteome</keyword>
<dbReference type="InterPro" id="IPR051469">
    <property type="entry name" value="FliN/MopA/SpaO"/>
</dbReference>
<keyword evidence="3" id="KW-1003">Cell membrane</keyword>
<dbReference type="Gene3D" id="2.30.330.10">
    <property type="entry name" value="SpoA-like"/>
    <property type="match status" value="1"/>
</dbReference>
<sequence length="395" mass="43405">MTNEDGMLSQEEIDALLNVSSDSSDDLNENQQSKTEDYLSSIEIDALGEIGNISFGTSATTLSTLLNNKVEITTPIVSIIEKKDLADAVNFQPVSIQVNYVDGFIGKNVFVIKAKDAAIIADIMLGGDGTNPDQELSEIHLSAVQESMNQMMGAAATSMSTVFGKKVDISPPSIIDDTKNNEEIFDEEAYVKIFFRLTVGDLIDSNMMQLMPVNFAKQLVEQLLNPTSSEVEPSIESATTVEAPYTKEQDIHESSYYTQGSITEQAVTPNNYEQPTKPQVIGNPLNKTQADVQEATFSNFEKVALNNHEQRNLDMLLDIPLNITVELGRTKRAIKDILDFSTGSIIELDKLAGEPVDILVNNKLIAEGEVVVIEENFGVRVTDIISKSDRLMKLK</sequence>
<dbReference type="GO" id="GO:0016787">
    <property type="term" value="F:hydrolase activity"/>
    <property type="evidence" value="ECO:0007669"/>
    <property type="project" value="InterPro"/>
</dbReference>
<dbReference type="PRINTS" id="PR00956">
    <property type="entry name" value="FLGMOTORFLIN"/>
</dbReference>
<evidence type="ECO:0000256" key="3">
    <source>
        <dbReference type="ARBA" id="ARBA00022475"/>
    </source>
</evidence>
<gene>
    <name evidence="9" type="primary">fliY</name>
    <name evidence="9" type="ORF">D8M05_04855</name>
</gene>
<name>A0A494Z485_9BACI</name>
<evidence type="ECO:0000256" key="2">
    <source>
        <dbReference type="ARBA" id="ARBA00009226"/>
    </source>
</evidence>
<dbReference type="Gene3D" id="3.40.1550.10">
    <property type="entry name" value="CheC-like"/>
    <property type="match status" value="1"/>
</dbReference>
<evidence type="ECO:0000256" key="4">
    <source>
        <dbReference type="ARBA" id="ARBA00022500"/>
    </source>
</evidence>
<dbReference type="PANTHER" id="PTHR43484:SF1">
    <property type="entry name" value="FLAGELLAR MOTOR SWITCH PROTEIN FLIN"/>
    <property type="match status" value="1"/>
</dbReference>
<evidence type="ECO:0000256" key="6">
    <source>
        <dbReference type="ARBA" id="ARBA00023136"/>
    </source>
</evidence>
<dbReference type="EMBL" id="RBZO01000005">
    <property type="protein sequence ID" value="RKQ17362.1"/>
    <property type="molecule type" value="Genomic_DNA"/>
</dbReference>
<evidence type="ECO:0000256" key="5">
    <source>
        <dbReference type="ARBA" id="ARBA00022779"/>
    </source>
</evidence>
<comment type="caution">
    <text evidence="9">The sequence shown here is derived from an EMBL/GenBank/DDBJ whole genome shotgun (WGS) entry which is preliminary data.</text>
</comment>
<dbReference type="NCBIfam" id="TIGR02480">
    <property type="entry name" value="fliN"/>
    <property type="match status" value="1"/>
</dbReference>
<dbReference type="InterPro" id="IPR001172">
    <property type="entry name" value="FliN_T3SS_HrcQb"/>
</dbReference>
<dbReference type="InterPro" id="IPR001543">
    <property type="entry name" value="FliN-like_C"/>
</dbReference>
<feature type="domain" description="Flagellar motor switch protein FliN-like C-terminal" evidence="7">
    <location>
        <begin position="315"/>
        <end position="385"/>
    </location>
</feature>
<accession>A0A494Z485</accession>
<dbReference type="GO" id="GO:0006935">
    <property type="term" value="P:chemotaxis"/>
    <property type="evidence" value="ECO:0007669"/>
    <property type="project" value="UniProtKB-KW"/>
</dbReference>
<dbReference type="Proteomes" id="UP000281813">
    <property type="component" value="Unassembled WGS sequence"/>
</dbReference>
<dbReference type="GO" id="GO:0009425">
    <property type="term" value="C:bacterial-type flagellum basal body"/>
    <property type="evidence" value="ECO:0007669"/>
    <property type="project" value="InterPro"/>
</dbReference>
<dbReference type="GO" id="GO:0071973">
    <property type="term" value="P:bacterial-type flagellum-dependent cell motility"/>
    <property type="evidence" value="ECO:0007669"/>
    <property type="project" value="InterPro"/>
</dbReference>
<keyword evidence="9" id="KW-0282">Flagellum</keyword>
<evidence type="ECO:0000256" key="1">
    <source>
        <dbReference type="ARBA" id="ARBA00004413"/>
    </source>
</evidence>
<dbReference type="AlphaFoldDB" id="A0A494Z485"/>
<evidence type="ECO:0000313" key="9">
    <source>
        <dbReference type="EMBL" id="RKQ17362.1"/>
    </source>
</evidence>
<dbReference type="PANTHER" id="PTHR43484">
    <property type="match status" value="1"/>
</dbReference>
<reference evidence="9 10" key="1">
    <citation type="journal article" date="2015" name="Antonie Van Leeuwenhoek">
        <title>Oceanobacillus bengalensis sp. nov., a bacterium isolated from seawater of the Bay of Bengal.</title>
        <authorList>
            <person name="Yongchang O."/>
            <person name="Xiang W."/>
            <person name="Wang G."/>
        </authorList>
    </citation>
    <scope>NUCLEOTIDE SEQUENCE [LARGE SCALE GENOMIC DNA]</scope>
    <source>
        <strain evidence="9 10">MCCC 1K00260</strain>
    </source>
</reference>
<keyword evidence="4" id="KW-0145">Chemotaxis</keyword>
<evidence type="ECO:0000313" key="10">
    <source>
        <dbReference type="Proteomes" id="UP000281813"/>
    </source>
</evidence>
<dbReference type="SUPFAM" id="SSF101801">
    <property type="entry name" value="Surface presentation of antigens (SPOA)"/>
    <property type="match status" value="1"/>
</dbReference>
<dbReference type="CDD" id="cd17907">
    <property type="entry name" value="FliY_FliN-Y"/>
    <property type="match status" value="1"/>
</dbReference>
<dbReference type="Pfam" id="PF01052">
    <property type="entry name" value="FliMN_C"/>
    <property type="match status" value="1"/>
</dbReference>
<dbReference type="SUPFAM" id="SSF103039">
    <property type="entry name" value="CheC-like"/>
    <property type="match status" value="1"/>
</dbReference>
<dbReference type="InterPro" id="IPR007597">
    <property type="entry name" value="CheC"/>
</dbReference>
<evidence type="ECO:0000259" key="8">
    <source>
        <dbReference type="Pfam" id="PF04509"/>
    </source>
</evidence>
<dbReference type="NCBIfam" id="NF005995">
    <property type="entry name" value="PRK08119.1"/>
    <property type="match status" value="1"/>
</dbReference>
<comment type="subcellular location">
    <subcellularLocation>
        <location evidence="1">Cell membrane</location>
        <topology evidence="1">Peripheral membrane protein</topology>
        <orientation evidence="1">Cytoplasmic side</orientation>
    </subcellularLocation>
</comment>
<feature type="domain" description="CheC-like protein" evidence="8">
    <location>
        <begin position="43"/>
        <end position="79"/>
    </location>
</feature>
<protein>
    <submittedName>
        <fullName evidence="9">Flagellar motor switch phosphatase FliY</fullName>
    </submittedName>
</protein>
<dbReference type="GO" id="GO:0005886">
    <property type="term" value="C:plasma membrane"/>
    <property type="evidence" value="ECO:0007669"/>
    <property type="project" value="UniProtKB-SubCell"/>
</dbReference>
<dbReference type="RefSeq" id="WP_121129214.1">
    <property type="nucleotide sequence ID" value="NZ_JBHUFK010000024.1"/>
</dbReference>
<dbReference type="InterPro" id="IPR036429">
    <property type="entry name" value="SpoA-like_sf"/>
</dbReference>
<keyword evidence="5" id="KW-0283">Flagellar rotation</keyword>
<dbReference type="InterPro" id="IPR028976">
    <property type="entry name" value="CheC-like_sf"/>
</dbReference>
<dbReference type="GO" id="GO:0003774">
    <property type="term" value="F:cytoskeletal motor activity"/>
    <property type="evidence" value="ECO:0007669"/>
    <property type="project" value="InterPro"/>
</dbReference>
<keyword evidence="9" id="KW-0969">Cilium</keyword>
<organism evidence="9 10">
    <name type="scientific">Oceanobacillus bengalensis</name>
    <dbReference type="NCBI Taxonomy" id="1435466"/>
    <lineage>
        <taxon>Bacteria</taxon>
        <taxon>Bacillati</taxon>
        <taxon>Bacillota</taxon>
        <taxon>Bacilli</taxon>
        <taxon>Bacillales</taxon>
        <taxon>Bacillaceae</taxon>
        <taxon>Oceanobacillus</taxon>
    </lineage>
</organism>